<accession>A0A914I6W8</accession>
<dbReference type="AlphaFoldDB" id="A0A914I6W8"/>
<dbReference type="WBParaSite" id="Gr19_v10_g7311.t2">
    <property type="protein sequence ID" value="Gr19_v10_g7311.t2"/>
    <property type="gene ID" value="Gr19_v10_g7311"/>
</dbReference>
<dbReference type="Proteomes" id="UP000887572">
    <property type="component" value="Unplaced"/>
</dbReference>
<proteinExistence type="predicted"/>
<protein>
    <submittedName>
        <fullName evidence="2">Uncharacterized protein</fullName>
    </submittedName>
</protein>
<sequence>MFVTKKDCCCCTHIKLKACGLFRGLSFSTTEPMLGSGGDFSCTHLARLQHFIEPFDEHQHPGLHLRVVNGEVFADGNVACSELSSIASGVHPSLLLLQFLPLLRLLFLPPFHPLHLQCPTMPKIVTWWHNGNGFRKLLLTLEGTTKCQCLWRRRPATRKAQIQTVTVANITICLAQSIRKAVDDGCEVFMNPSKRLDIEIGTQNITIGCPKAVNVSAISENIYFCVNGTECQKAKTKWSAGCAVFILPDKANRSNYGTEKAPPIGCNDSLVPTSLHITFLEERAPDLRASYYQKRGRFHCPSDVTCLYEMLFPYNFEVVEGRNAVEMSHLAINLTIALFLVFLNGCKLNLGN</sequence>
<evidence type="ECO:0000313" key="2">
    <source>
        <dbReference type="WBParaSite" id="Gr19_v10_g7311.t2"/>
    </source>
</evidence>
<evidence type="ECO:0000313" key="1">
    <source>
        <dbReference type="Proteomes" id="UP000887572"/>
    </source>
</evidence>
<organism evidence="1 2">
    <name type="scientific">Globodera rostochiensis</name>
    <name type="common">Golden nematode worm</name>
    <name type="synonym">Heterodera rostochiensis</name>
    <dbReference type="NCBI Taxonomy" id="31243"/>
    <lineage>
        <taxon>Eukaryota</taxon>
        <taxon>Metazoa</taxon>
        <taxon>Ecdysozoa</taxon>
        <taxon>Nematoda</taxon>
        <taxon>Chromadorea</taxon>
        <taxon>Rhabditida</taxon>
        <taxon>Tylenchina</taxon>
        <taxon>Tylenchomorpha</taxon>
        <taxon>Tylenchoidea</taxon>
        <taxon>Heteroderidae</taxon>
        <taxon>Heteroderinae</taxon>
        <taxon>Globodera</taxon>
    </lineage>
</organism>
<reference evidence="2" key="1">
    <citation type="submission" date="2022-11" db="UniProtKB">
        <authorList>
            <consortium name="WormBaseParasite"/>
        </authorList>
    </citation>
    <scope>IDENTIFICATION</scope>
</reference>
<name>A0A914I6W8_GLORO</name>
<keyword evidence="1" id="KW-1185">Reference proteome</keyword>